<keyword evidence="1" id="KW-0732">Signal</keyword>
<gene>
    <name evidence="2" type="ORF">QOZ88_05640</name>
</gene>
<dbReference type="Proteomes" id="UP001233673">
    <property type="component" value="Unassembled WGS sequence"/>
</dbReference>
<dbReference type="RefSeq" id="WP_305998817.1">
    <property type="nucleotide sequence ID" value="NZ_JASNFN010000004.1"/>
</dbReference>
<reference evidence="3" key="1">
    <citation type="submission" date="2023-05" db="EMBL/GenBank/DDBJ databases">
        <title>Draft genome of Pseudofrankia sp. BMG5.37.</title>
        <authorList>
            <person name="Gtari M."/>
            <person name="Ghodhbane F."/>
            <person name="Sbissi I."/>
        </authorList>
    </citation>
    <scope>NUCLEOTIDE SEQUENCE [LARGE SCALE GENOMIC DNA]</scope>
    <source>
        <strain evidence="3">BMG 814</strain>
    </source>
</reference>
<proteinExistence type="predicted"/>
<feature type="chain" id="PRO_5047335620" evidence="1">
    <location>
        <begin position="33"/>
        <end position="293"/>
    </location>
</feature>
<evidence type="ECO:0000256" key="1">
    <source>
        <dbReference type="SAM" id="SignalP"/>
    </source>
</evidence>
<protein>
    <submittedName>
        <fullName evidence="2">Exo-alpha-sialidase</fullName>
    </submittedName>
</protein>
<sequence length="293" mass="28874">MRAPRSACRVTVTTAALGLVLVGCSAGGPAPAATPTAAPTAAQAGELPAAHVHAVAIDPGDGALLLATHDGLIAVGDDGALTASGPVIDLMGFSVAGHDHYLASGHPGPGTDLPDPVGLIESTDGGRTWTPLSRAGESDFHALTLLPDGGALGYDGALRRTTDGTTWEQLDIPAEPHTLAAAPDSGTALATTAQGLLRSTDSGSTWARVAGAPVLQVVAWADASTAAGVDPAGVVWTSTDDARTWQRAADLGEAPHAIGAAVAAAGLRVAVVTGEGLVESVDGGATFTTLLTS</sequence>
<evidence type="ECO:0000313" key="3">
    <source>
        <dbReference type="Proteomes" id="UP001233673"/>
    </source>
</evidence>
<dbReference type="InterPro" id="IPR054817">
    <property type="entry name" value="Glycosyl_F510_1955-like"/>
</dbReference>
<dbReference type="NCBIfam" id="NF045728">
    <property type="entry name" value="glycosyl_F510_1955"/>
    <property type="match status" value="1"/>
</dbReference>
<dbReference type="PROSITE" id="PS51257">
    <property type="entry name" value="PROKAR_LIPOPROTEIN"/>
    <property type="match status" value="1"/>
</dbReference>
<comment type="caution">
    <text evidence="2">The sequence shown here is derived from an EMBL/GenBank/DDBJ whole genome shotgun (WGS) entry which is preliminary data.</text>
</comment>
<dbReference type="Gene3D" id="2.130.10.10">
    <property type="entry name" value="YVTN repeat-like/Quinoprotein amine dehydrogenase"/>
    <property type="match status" value="1"/>
</dbReference>
<keyword evidence="3" id="KW-1185">Reference proteome</keyword>
<organism evidence="2 3">
    <name type="scientific">Blastococcus carthaginiensis</name>
    <dbReference type="NCBI Taxonomy" id="3050034"/>
    <lineage>
        <taxon>Bacteria</taxon>
        <taxon>Bacillati</taxon>
        <taxon>Actinomycetota</taxon>
        <taxon>Actinomycetes</taxon>
        <taxon>Geodermatophilales</taxon>
        <taxon>Geodermatophilaceae</taxon>
        <taxon>Blastococcus</taxon>
    </lineage>
</organism>
<feature type="signal peptide" evidence="1">
    <location>
        <begin position="1"/>
        <end position="32"/>
    </location>
</feature>
<evidence type="ECO:0000313" key="2">
    <source>
        <dbReference type="EMBL" id="MDP5182112.1"/>
    </source>
</evidence>
<accession>A0ABT9IA50</accession>
<dbReference type="EMBL" id="JASNFN010000004">
    <property type="protein sequence ID" value="MDP5182112.1"/>
    <property type="molecule type" value="Genomic_DNA"/>
</dbReference>
<dbReference type="SUPFAM" id="SSF110296">
    <property type="entry name" value="Oligoxyloglucan reducing end-specific cellobiohydrolase"/>
    <property type="match status" value="1"/>
</dbReference>
<dbReference type="InterPro" id="IPR015943">
    <property type="entry name" value="WD40/YVTN_repeat-like_dom_sf"/>
</dbReference>
<name>A0ABT9IA50_9ACTN</name>